<dbReference type="AlphaFoldDB" id="A0A1G1KW81"/>
<dbReference type="Pfam" id="PF25857">
    <property type="entry name" value="DUF7957"/>
    <property type="match status" value="1"/>
</dbReference>
<dbReference type="EMBL" id="MHFR01000043">
    <property type="protein sequence ID" value="OGW97196.1"/>
    <property type="molecule type" value="Genomic_DNA"/>
</dbReference>
<accession>A0A1G1KW81</accession>
<reference evidence="1 2" key="1">
    <citation type="journal article" date="2016" name="Nat. Commun.">
        <title>Thousands of microbial genomes shed light on interconnected biogeochemical processes in an aquifer system.</title>
        <authorList>
            <person name="Anantharaman K."/>
            <person name="Brown C.T."/>
            <person name="Hug L.A."/>
            <person name="Sharon I."/>
            <person name="Castelle C.J."/>
            <person name="Probst A.J."/>
            <person name="Thomas B.C."/>
            <person name="Singh A."/>
            <person name="Wilkins M.J."/>
            <person name="Karaoz U."/>
            <person name="Brodie E.L."/>
            <person name="Williams K.H."/>
            <person name="Hubbard S.S."/>
            <person name="Banfield J.F."/>
        </authorList>
    </citation>
    <scope>NUCLEOTIDE SEQUENCE [LARGE SCALE GENOMIC DNA]</scope>
</reference>
<proteinExistence type="predicted"/>
<gene>
    <name evidence="1" type="ORF">A3G33_08455</name>
</gene>
<name>A0A1G1KW81_9BACT</name>
<evidence type="ECO:0000313" key="2">
    <source>
        <dbReference type="Proteomes" id="UP000178187"/>
    </source>
</evidence>
<sequence>MIRDIKQEENAIRVSSDKGEEKIHFKVKIDKVIQCQDSVIVLTAAFDPKEGAKNVHRFDESGAKVWTVEEPEGIKGQANAFTNIWLTEKGELMGYAWSGLAHQIDFQTGKILSTRLLK</sequence>
<dbReference type="Proteomes" id="UP000178187">
    <property type="component" value="Unassembled WGS sequence"/>
</dbReference>
<comment type="caution">
    <text evidence="1">The sequence shown here is derived from an EMBL/GenBank/DDBJ whole genome shotgun (WGS) entry which is preliminary data.</text>
</comment>
<evidence type="ECO:0000313" key="1">
    <source>
        <dbReference type="EMBL" id="OGW97196.1"/>
    </source>
</evidence>
<organism evidence="1 2">
    <name type="scientific">Candidatus Danuiimicrobium aquiferis</name>
    <dbReference type="NCBI Taxonomy" id="1801832"/>
    <lineage>
        <taxon>Bacteria</taxon>
        <taxon>Pseudomonadati</taxon>
        <taxon>Candidatus Omnitrophota</taxon>
        <taxon>Candidatus Danuiimicrobium</taxon>
    </lineage>
</organism>
<dbReference type="InterPro" id="IPR058263">
    <property type="entry name" value="DUF7957"/>
</dbReference>
<protein>
    <submittedName>
        <fullName evidence="1">Uncharacterized protein</fullName>
    </submittedName>
</protein>